<feature type="active site" description="Nucleophile" evidence="7">
    <location>
        <position position="166"/>
    </location>
</feature>
<dbReference type="GO" id="GO:0071555">
    <property type="term" value="P:cell wall organization"/>
    <property type="evidence" value="ECO:0007669"/>
    <property type="project" value="UniProtKB-UniRule"/>
</dbReference>
<accession>A0A037ZG76</accession>
<proteinExistence type="inferred from homology"/>
<gene>
    <name evidence="9" type="ORF">ACMU_17640</name>
</gene>
<keyword evidence="6 7" id="KW-0961">Cell wall biogenesis/degradation</keyword>
<evidence type="ECO:0000256" key="1">
    <source>
        <dbReference type="ARBA" id="ARBA00004752"/>
    </source>
</evidence>
<dbReference type="SUPFAM" id="SSF141523">
    <property type="entry name" value="L,D-transpeptidase catalytic domain-like"/>
    <property type="match status" value="1"/>
</dbReference>
<reference evidence="9 10" key="1">
    <citation type="submission" date="2014-03" db="EMBL/GenBank/DDBJ databases">
        <title>Draft Genome Sequence of Actibacterium mucosum KCTC 23349, a Marine Alphaproteobacterium with Complex Ionic Requirements Isolated from Mediterranean Seawater at Malvarrosa Beach, Valencia, Spain.</title>
        <authorList>
            <person name="Arahal D.R."/>
            <person name="Shao Z."/>
            <person name="Lai Q."/>
            <person name="Pujalte M.J."/>
        </authorList>
    </citation>
    <scope>NUCLEOTIDE SEQUENCE [LARGE SCALE GENOMIC DNA]</scope>
    <source>
        <strain evidence="9 10">KCTC 23349</strain>
    </source>
</reference>
<feature type="active site" description="Proton donor/acceptor" evidence="7">
    <location>
        <position position="158"/>
    </location>
</feature>
<keyword evidence="10" id="KW-1185">Reference proteome</keyword>
<dbReference type="PANTHER" id="PTHR36699">
    <property type="entry name" value="LD-TRANSPEPTIDASE"/>
    <property type="match status" value="1"/>
</dbReference>
<name>A0A037ZG76_9RHOB</name>
<evidence type="ECO:0000313" key="10">
    <source>
        <dbReference type="Proteomes" id="UP000026249"/>
    </source>
</evidence>
<dbReference type="PANTHER" id="PTHR36699:SF1">
    <property type="entry name" value="L,D-TRANSPEPTIDASE YAFK-RELATED"/>
    <property type="match status" value="1"/>
</dbReference>
<sequence>MVMRGFLVVVVLAVGAAVVLWHRPGLLPSAIQRDLGQKRDISEIRARQIPELTRAFAAQGLAFGNPVYLRIFKEEAELELWVQTGETFQLFRTYPICNFSGDLGPKLAEGDRQSPEGFYRVGRSALNPNSRYHLSFNLGFPNSFDRANDRTGSYLMVHGDCLSVGCYAMTDPAIEEIYVALEAALRKGQSLVDVHAFPFRMTAHRLAQAKGTKWHGFWTQLQPAYNLFEDQRRVPGITVTAGTYRVAMN</sequence>
<dbReference type="PROSITE" id="PS52029">
    <property type="entry name" value="LD_TPASE"/>
    <property type="match status" value="1"/>
</dbReference>
<evidence type="ECO:0000256" key="5">
    <source>
        <dbReference type="ARBA" id="ARBA00022984"/>
    </source>
</evidence>
<dbReference type="EMBL" id="JFKE01000007">
    <property type="protein sequence ID" value="KAJ54531.1"/>
    <property type="molecule type" value="Genomic_DNA"/>
</dbReference>
<dbReference type="UniPathway" id="UPA00219"/>
<evidence type="ECO:0000256" key="2">
    <source>
        <dbReference type="ARBA" id="ARBA00005992"/>
    </source>
</evidence>
<keyword evidence="3" id="KW-0808">Transferase</keyword>
<evidence type="ECO:0000256" key="3">
    <source>
        <dbReference type="ARBA" id="ARBA00022679"/>
    </source>
</evidence>
<keyword evidence="4 7" id="KW-0133">Cell shape</keyword>
<organism evidence="9 10">
    <name type="scientific">Actibacterium mucosum KCTC 23349</name>
    <dbReference type="NCBI Taxonomy" id="1454373"/>
    <lineage>
        <taxon>Bacteria</taxon>
        <taxon>Pseudomonadati</taxon>
        <taxon>Pseudomonadota</taxon>
        <taxon>Alphaproteobacteria</taxon>
        <taxon>Rhodobacterales</taxon>
        <taxon>Roseobacteraceae</taxon>
        <taxon>Actibacterium</taxon>
    </lineage>
</organism>
<evidence type="ECO:0000256" key="7">
    <source>
        <dbReference type="PROSITE-ProRule" id="PRU01373"/>
    </source>
</evidence>
<feature type="domain" description="L,D-TPase catalytic" evidence="8">
    <location>
        <begin position="67"/>
        <end position="195"/>
    </location>
</feature>
<dbReference type="GO" id="GO:0008360">
    <property type="term" value="P:regulation of cell shape"/>
    <property type="evidence" value="ECO:0007669"/>
    <property type="project" value="UniProtKB-UniRule"/>
</dbReference>
<dbReference type="InterPro" id="IPR038063">
    <property type="entry name" value="Transpep_catalytic_dom"/>
</dbReference>
<keyword evidence="5 7" id="KW-0573">Peptidoglycan synthesis</keyword>
<comment type="pathway">
    <text evidence="1 7">Cell wall biogenesis; peptidoglycan biosynthesis.</text>
</comment>
<evidence type="ECO:0000259" key="8">
    <source>
        <dbReference type="PROSITE" id="PS52029"/>
    </source>
</evidence>
<comment type="similarity">
    <text evidence="2">Belongs to the YkuD family.</text>
</comment>
<dbReference type="AlphaFoldDB" id="A0A037ZG76"/>
<protein>
    <recommendedName>
        <fullName evidence="8">L,D-TPase catalytic domain-containing protein</fullName>
    </recommendedName>
</protein>
<dbReference type="GO" id="GO:0004180">
    <property type="term" value="F:carboxypeptidase activity"/>
    <property type="evidence" value="ECO:0007669"/>
    <property type="project" value="UniProtKB-ARBA"/>
</dbReference>
<dbReference type="GO" id="GO:0009252">
    <property type="term" value="P:peptidoglycan biosynthetic process"/>
    <property type="evidence" value="ECO:0007669"/>
    <property type="project" value="UniProtKB-UniPathway"/>
</dbReference>
<dbReference type="STRING" id="1454373.ACMU_17640"/>
<dbReference type="CDD" id="cd16913">
    <property type="entry name" value="YkuD_like"/>
    <property type="match status" value="1"/>
</dbReference>
<evidence type="ECO:0000313" key="9">
    <source>
        <dbReference type="EMBL" id="KAJ54531.1"/>
    </source>
</evidence>
<evidence type="ECO:0000256" key="4">
    <source>
        <dbReference type="ARBA" id="ARBA00022960"/>
    </source>
</evidence>
<comment type="caution">
    <text evidence="9">The sequence shown here is derived from an EMBL/GenBank/DDBJ whole genome shotgun (WGS) entry which is preliminary data.</text>
</comment>
<dbReference type="Proteomes" id="UP000026249">
    <property type="component" value="Unassembled WGS sequence"/>
</dbReference>
<dbReference type="GO" id="GO:0016740">
    <property type="term" value="F:transferase activity"/>
    <property type="evidence" value="ECO:0007669"/>
    <property type="project" value="UniProtKB-KW"/>
</dbReference>
<dbReference type="Pfam" id="PF03734">
    <property type="entry name" value="YkuD"/>
    <property type="match status" value="1"/>
</dbReference>
<dbReference type="InterPro" id="IPR005490">
    <property type="entry name" value="LD_TPept_cat_dom"/>
</dbReference>
<evidence type="ECO:0000256" key="6">
    <source>
        <dbReference type="ARBA" id="ARBA00023316"/>
    </source>
</evidence>